<dbReference type="EMBL" id="KZ293660">
    <property type="protein sequence ID" value="PBK91816.1"/>
    <property type="molecule type" value="Genomic_DNA"/>
</dbReference>
<gene>
    <name evidence="3" type="ORF">ARMGADRAFT_861766</name>
</gene>
<dbReference type="SUPFAM" id="SSF53098">
    <property type="entry name" value="Ribonuclease H-like"/>
    <property type="match status" value="1"/>
</dbReference>
<dbReference type="GO" id="GO:0003676">
    <property type="term" value="F:nucleic acid binding"/>
    <property type="evidence" value="ECO:0007669"/>
    <property type="project" value="InterPro"/>
</dbReference>
<feature type="domain" description="RNase H type-1" evidence="2">
    <location>
        <begin position="1"/>
        <end position="25"/>
    </location>
</feature>
<accession>A0A2H3DWG9</accession>
<evidence type="ECO:0000313" key="3">
    <source>
        <dbReference type="EMBL" id="PBK91816.1"/>
    </source>
</evidence>
<evidence type="ECO:0000259" key="2">
    <source>
        <dbReference type="PROSITE" id="PS50879"/>
    </source>
</evidence>
<sequence>LRWVKGHSGDPGNKGADQPARLTSEKLDPDLIDQTAPPELRTQGAKLKATTSTQA</sequence>
<dbReference type="STRING" id="47427.A0A2H3DWG9"/>
<dbReference type="Gene3D" id="3.30.420.10">
    <property type="entry name" value="Ribonuclease H-like superfamily/Ribonuclease H"/>
    <property type="match status" value="1"/>
</dbReference>
<dbReference type="InParanoid" id="A0A2H3DWG9"/>
<name>A0A2H3DWG9_ARMGA</name>
<feature type="non-terminal residue" evidence="3">
    <location>
        <position position="55"/>
    </location>
</feature>
<dbReference type="GO" id="GO:0004523">
    <property type="term" value="F:RNA-DNA hybrid ribonuclease activity"/>
    <property type="evidence" value="ECO:0007669"/>
    <property type="project" value="InterPro"/>
</dbReference>
<evidence type="ECO:0000313" key="4">
    <source>
        <dbReference type="Proteomes" id="UP000217790"/>
    </source>
</evidence>
<dbReference type="InterPro" id="IPR012337">
    <property type="entry name" value="RNaseH-like_sf"/>
</dbReference>
<dbReference type="Proteomes" id="UP000217790">
    <property type="component" value="Unassembled WGS sequence"/>
</dbReference>
<keyword evidence="4" id="KW-1185">Reference proteome</keyword>
<protein>
    <recommendedName>
        <fullName evidence="2">RNase H type-1 domain-containing protein</fullName>
    </recommendedName>
</protein>
<reference evidence="4" key="1">
    <citation type="journal article" date="2017" name="Nat. Ecol. Evol.">
        <title>Genome expansion and lineage-specific genetic innovations in the forest pathogenic fungi Armillaria.</title>
        <authorList>
            <person name="Sipos G."/>
            <person name="Prasanna A.N."/>
            <person name="Walter M.C."/>
            <person name="O'Connor E."/>
            <person name="Balint B."/>
            <person name="Krizsan K."/>
            <person name="Kiss B."/>
            <person name="Hess J."/>
            <person name="Varga T."/>
            <person name="Slot J."/>
            <person name="Riley R."/>
            <person name="Boka B."/>
            <person name="Rigling D."/>
            <person name="Barry K."/>
            <person name="Lee J."/>
            <person name="Mihaltcheva S."/>
            <person name="LaButti K."/>
            <person name="Lipzen A."/>
            <person name="Waldron R."/>
            <person name="Moloney N.M."/>
            <person name="Sperisen C."/>
            <person name="Kredics L."/>
            <person name="Vagvoelgyi C."/>
            <person name="Patrignani A."/>
            <person name="Fitzpatrick D."/>
            <person name="Nagy I."/>
            <person name="Doyle S."/>
            <person name="Anderson J.B."/>
            <person name="Grigoriev I.V."/>
            <person name="Gueldener U."/>
            <person name="Muensterkoetter M."/>
            <person name="Nagy L.G."/>
        </authorList>
    </citation>
    <scope>NUCLEOTIDE SEQUENCE [LARGE SCALE GENOMIC DNA]</scope>
    <source>
        <strain evidence="4">Ar21-2</strain>
    </source>
</reference>
<dbReference type="PROSITE" id="PS50879">
    <property type="entry name" value="RNASE_H_1"/>
    <property type="match status" value="1"/>
</dbReference>
<dbReference type="OrthoDB" id="2752996at2759"/>
<dbReference type="InterPro" id="IPR036397">
    <property type="entry name" value="RNaseH_sf"/>
</dbReference>
<dbReference type="AlphaFoldDB" id="A0A2H3DWG9"/>
<organism evidence="3 4">
    <name type="scientific">Armillaria gallica</name>
    <name type="common">Bulbous honey fungus</name>
    <name type="synonym">Armillaria bulbosa</name>
    <dbReference type="NCBI Taxonomy" id="47427"/>
    <lineage>
        <taxon>Eukaryota</taxon>
        <taxon>Fungi</taxon>
        <taxon>Dikarya</taxon>
        <taxon>Basidiomycota</taxon>
        <taxon>Agaricomycotina</taxon>
        <taxon>Agaricomycetes</taxon>
        <taxon>Agaricomycetidae</taxon>
        <taxon>Agaricales</taxon>
        <taxon>Marasmiineae</taxon>
        <taxon>Physalacriaceae</taxon>
        <taxon>Armillaria</taxon>
    </lineage>
</organism>
<feature type="region of interest" description="Disordered" evidence="1">
    <location>
        <begin position="1"/>
        <end position="55"/>
    </location>
</feature>
<evidence type="ECO:0000256" key="1">
    <source>
        <dbReference type="SAM" id="MobiDB-lite"/>
    </source>
</evidence>
<dbReference type="InterPro" id="IPR002156">
    <property type="entry name" value="RNaseH_domain"/>
</dbReference>
<proteinExistence type="predicted"/>
<feature type="non-terminal residue" evidence="3">
    <location>
        <position position="1"/>
    </location>
</feature>